<proteinExistence type="predicted"/>
<comment type="caution">
    <text evidence="2">The sequence shown here is derived from an EMBL/GenBank/DDBJ whole genome shotgun (WGS) entry which is preliminary data.</text>
</comment>
<dbReference type="Proteomes" id="UP000325218">
    <property type="component" value="Unassembled WGS sequence"/>
</dbReference>
<name>A0A5D0CUD2_9BACL</name>
<dbReference type="OrthoDB" id="375220at2"/>
<keyword evidence="3" id="KW-1185">Reference proteome</keyword>
<organism evidence="2 3">
    <name type="scientific">Paenibacillus faecis</name>
    <dbReference type="NCBI Taxonomy" id="862114"/>
    <lineage>
        <taxon>Bacteria</taxon>
        <taxon>Bacillati</taxon>
        <taxon>Bacillota</taxon>
        <taxon>Bacilli</taxon>
        <taxon>Bacillales</taxon>
        <taxon>Paenibacillaceae</taxon>
        <taxon>Paenibacillus</taxon>
    </lineage>
</organism>
<dbReference type="Pfam" id="PF00903">
    <property type="entry name" value="Glyoxalase"/>
    <property type="match status" value="1"/>
</dbReference>
<dbReference type="InterPro" id="IPR037523">
    <property type="entry name" value="VOC_core"/>
</dbReference>
<dbReference type="RefSeq" id="WP_148452284.1">
    <property type="nucleotide sequence ID" value="NZ_VSDO01000002.1"/>
</dbReference>
<dbReference type="Gene3D" id="3.10.180.10">
    <property type="entry name" value="2,3-Dihydroxybiphenyl 1,2-Dioxygenase, domain 1"/>
    <property type="match status" value="1"/>
</dbReference>
<gene>
    <name evidence="2" type="ORF">FRY98_12820</name>
</gene>
<dbReference type="SUPFAM" id="SSF54593">
    <property type="entry name" value="Glyoxalase/Bleomycin resistance protein/Dihydroxybiphenyl dioxygenase"/>
    <property type="match status" value="1"/>
</dbReference>
<sequence>MILGLYEAHLPVSNLQKSIEFYSNLGLEMAWKDEDTAFFWIEREKSWIGLWQGEEHKTSYHPSLRHIAFRVSYEDLKDSLNWLRSIHVTPVPFGKRDSIDPFVRPNQGNASVYFNDPDGNSLEFMCFIDVPENLKNISTKLSIEEWEALLNESN</sequence>
<dbReference type="CDD" id="cd06587">
    <property type="entry name" value="VOC"/>
    <property type="match status" value="1"/>
</dbReference>
<evidence type="ECO:0000313" key="2">
    <source>
        <dbReference type="EMBL" id="TYA13523.1"/>
    </source>
</evidence>
<evidence type="ECO:0000313" key="3">
    <source>
        <dbReference type="Proteomes" id="UP000325218"/>
    </source>
</evidence>
<reference evidence="2 3" key="1">
    <citation type="submission" date="2019-08" db="EMBL/GenBank/DDBJ databases">
        <title>Genome sequencing of Paenibacillus faecis DSM 23593(T).</title>
        <authorList>
            <person name="Kook J.-K."/>
            <person name="Park S.-N."/>
            <person name="Lim Y.K."/>
        </authorList>
    </citation>
    <scope>NUCLEOTIDE SEQUENCE [LARGE SCALE GENOMIC DNA]</scope>
    <source>
        <strain evidence="2 3">DSM 23593</strain>
    </source>
</reference>
<dbReference type="AlphaFoldDB" id="A0A5D0CUD2"/>
<dbReference type="PROSITE" id="PS51819">
    <property type="entry name" value="VOC"/>
    <property type="match status" value="1"/>
</dbReference>
<evidence type="ECO:0000259" key="1">
    <source>
        <dbReference type="PROSITE" id="PS51819"/>
    </source>
</evidence>
<accession>A0A5D0CUD2</accession>
<dbReference type="InterPro" id="IPR029068">
    <property type="entry name" value="Glyas_Bleomycin-R_OHBP_Dase"/>
</dbReference>
<protein>
    <submittedName>
        <fullName evidence="2">VOC family protein</fullName>
    </submittedName>
</protein>
<dbReference type="InterPro" id="IPR004360">
    <property type="entry name" value="Glyas_Fos-R_dOase_dom"/>
</dbReference>
<dbReference type="EMBL" id="VSDO01000002">
    <property type="protein sequence ID" value="TYA13523.1"/>
    <property type="molecule type" value="Genomic_DNA"/>
</dbReference>
<feature type="domain" description="VOC" evidence="1">
    <location>
        <begin position="4"/>
        <end position="127"/>
    </location>
</feature>